<dbReference type="PATRIC" id="fig|146537.3.peg.5365"/>
<evidence type="ECO:0000313" key="2">
    <source>
        <dbReference type="Proteomes" id="UP000053859"/>
    </source>
</evidence>
<evidence type="ECO:0000313" key="1">
    <source>
        <dbReference type="EMBL" id="GAP50247.1"/>
    </source>
</evidence>
<reference evidence="1" key="1">
    <citation type="journal article" date="2015" name="Genome Announc.">
        <title>Draft Genome Sequence of Thiostrepton-Producing Streptomyces azureus ATCC 14921.</title>
        <authorList>
            <person name="Sakihara K."/>
            <person name="Maeda J."/>
            <person name="Tashiro K."/>
            <person name="Fujino Y."/>
            <person name="Kuhara S."/>
            <person name="Ohshima T."/>
            <person name="Ogata S."/>
            <person name="Doi K."/>
        </authorList>
    </citation>
    <scope>NUCLEOTIDE SEQUENCE [LARGE SCALE GENOMIC DNA]</scope>
    <source>
        <strain evidence="1">ATCC14921</strain>
    </source>
</reference>
<dbReference type="AlphaFoldDB" id="A0A0K8PQV3"/>
<gene>
    <name evidence="1" type="ORF">SAZU_5103</name>
</gene>
<dbReference type="RefSeq" id="WP_059420449.1">
    <property type="nucleotide sequence ID" value="NZ_DF968327.1"/>
</dbReference>
<dbReference type="Proteomes" id="UP000053859">
    <property type="component" value="Unassembled WGS sequence"/>
</dbReference>
<keyword evidence="2" id="KW-1185">Reference proteome</keyword>
<protein>
    <submittedName>
        <fullName evidence="1">Transposase</fullName>
    </submittedName>
</protein>
<organism evidence="1 2">
    <name type="scientific">Streptomyces azureus</name>
    <dbReference type="NCBI Taxonomy" id="146537"/>
    <lineage>
        <taxon>Bacteria</taxon>
        <taxon>Bacillati</taxon>
        <taxon>Actinomycetota</taxon>
        <taxon>Actinomycetes</taxon>
        <taxon>Kitasatosporales</taxon>
        <taxon>Streptomycetaceae</taxon>
        <taxon>Streptomyces</taxon>
    </lineage>
</organism>
<sequence length="69" mass="7504">MTAAQRLLDLAPGAGFRIDGVDWVVDEVEPQHGRVVLVSSEGQSEDRTVSWLMHHRPEPLAKVVEASAG</sequence>
<dbReference type="OrthoDB" id="52928at2"/>
<dbReference type="EMBL" id="DF968327">
    <property type="protein sequence ID" value="GAP50247.1"/>
    <property type="molecule type" value="Genomic_DNA"/>
</dbReference>
<proteinExistence type="predicted"/>
<accession>A0A0K8PQV3</accession>
<name>A0A0K8PQV3_STRAJ</name>